<reference evidence="11 12" key="1">
    <citation type="submission" date="2024-10" db="EMBL/GenBank/DDBJ databases">
        <title>Updated reference genomes for cyclostephanoid diatoms.</title>
        <authorList>
            <person name="Roberts W.R."/>
            <person name="Alverson A.J."/>
        </authorList>
    </citation>
    <scope>NUCLEOTIDE SEQUENCE [LARGE SCALE GENOMIC DNA]</scope>
    <source>
        <strain evidence="11 12">AJA228-03</strain>
    </source>
</reference>
<evidence type="ECO:0000256" key="6">
    <source>
        <dbReference type="ARBA" id="ARBA00023187"/>
    </source>
</evidence>
<dbReference type="InterPro" id="IPR017132">
    <property type="entry name" value="Lsm7"/>
</dbReference>
<dbReference type="InterPro" id="IPR044641">
    <property type="entry name" value="Lsm7/SmG-like"/>
</dbReference>
<evidence type="ECO:0000256" key="3">
    <source>
        <dbReference type="ARBA" id="ARBA00022664"/>
    </source>
</evidence>
<evidence type="ECO:0000313" key="12">
    <source>
        <dbReference type="Proteomes" id="UP001530377"/>
    </source>
</evidence>
<evidence type="ECO:0000256" key="2">
    <source>
        <dbReference type="ARBA" id="ARBA00006850"/>
    </source>
</evidence>
<organism evidence="11 12">
    <name type="scientific">Cyclostephanos tholiformis</name>
    <dbReference type="NCBI Taxonomy" id="382380"/>
    <lineage>
        <taxon>Eukaryota</taxon>
        <taxon>Sar</taxon>
        <taxon>Stramenopiles</taxon>
        <taxon>Ochrophyta</taxon>
        <taxon>Bacillariophyta</taxon>
        <taxon>Coscinodiscophyceae</taxon>
        <taxon>Thalassiosirophycidae</taxon>
        <taxon>Stephanodiscales</taxon>
        <taxon>Stephanodiscaceae</taxon>
        <taxon>Cyclostephanos</taxon>
    </lineage>
</organism>
<dbReference type="CDD" id="cd01729">
    <property type="entry name" value="LSm7"/>
    <property type="match status" value="1"/>
</dbReference>
<dbReference type="GO" id="GO:0005681">
    <property type="term" value="C:spliceosomal complex"/>
    <property type="evidence" value="ECO:0007669"/>
    <property type="project" value="UniProtKB-KW"/>
</dbReference>
<dbReference type="InterPro" id="IPR001163">
    <property type="entry name" value="Sm_dom_euk/arc"/>
</dbReference>
<comment type="caution">
    <text evidence="11">The sequence shown here is derived from an EMBL/GenBank/DDBJ whole genome shotgun (WGS) entry which is preliminary data.</text>
</comment>
<protein>
    <recommendedName>
        <fullName evidence="10">Sm domain-containing protein</fullName>
    </recommendedName>
</protein>
<dbReference type="SMART" id="SM00651">
    <property type="entry name" value="Sm"/>
    <property type="match status" value="1"/>
</dbReference>
<dbReference type="GO" id="GO:0003723">
    <property type="term" value="F:RNA binding"/>
    <property type="evidence" value="ECO:0007669"/>
    <property type="project" value="UniProtKB-KW"/>
</dbReference>
<dbReference type="Proteomes" id="UP001530377">
    <property type="component" value="Unassembled WGS sequence"/>
</dbReference>
<keyword evidence="4" id="KW-0747">Spliceosome</keyword>
<dbReference type="EMBL" id="JALLPB020000037">
    <property type="protein sequence ID" value="KAL3823454.1"/>
    <property type="molecule type" value="Genomic_DNA"/>
</dbReference>
<evidence type="ECO:0000256" key="4">
    <source>
        <dbReference type="ARBA" id="ARBA00022728"/>
    </source>
</evidence>
<feature type="region of interest" description="Disordered" evidence="9">
    <location>
        <begin position="1"/>
        <end position="31"/>
    </location>
</feature>
<evidence type="ECO:0000256" key="1">
    <source>
        <dbReference type="ARBA" id="ARBA00004123"/>
    </source>
</evidence>
<keyword evidence="5" id="KW-0694">RNA-binding</keyword>
<comment type="subcellular location">
    <subcellularLocation>
        <location evidence="1">Nucleus</location>
    </subcellularLocation>
</comment>
<evidence type="ECO:0000256" key="9">
    <source>
        <dbReference type="SAM" id="MobiDB-lite"/>
    </source>
</evidence>
<name>A0ABD3SG13_9STRA</name>
<dbReference type="InterPro" id="IPR047575">
    <property type="entry name" value="Sm"/>
</dbReference>
<accession>A0ABD3SG13</accession>
<feature type="compositionally biased region" description="Gly residues" evidence="9">
    <location>
        <begin position="14"/>
        <end position="30"/>
    </location>
</feature>
<keyword evidence="6" id="KW-0508">mRNA splicing</keyword>
<evidence type="ECO:0000259" key="10">
    <source>
        <dbReference type="PROSITE" id="PS52002"/>
    </source>
</evidence>
<dbReference type="PANTHER" id="PTHR10553:SF5">
    <property type="entry name" value="U6 SNRNA-ASSOCIATED SM-LIKE PROTEIN LSM7"/>
    <property type="match status" value="1"/>
</dbReference>
<dbReference type="SUPFAM" id="SSF50182">
    <property type="entry name" value="Sm-like ribonucleoproteins"/>
    <property type="match status" value="1"/>
</dbReference>
<dbReference type="GO" id="GO:0008380">
    <property type="term" value="P:RNA splicing"/>
    <property type="evidence" value="ECO:0007669"/>
    <property type="project" value="UniProtKB-KW"/>
</dbReference>
<proteinExistence type="inferred from homology"/>
<dbReference type="InterPro" id="IPR010920">
    <property type="entry name" value="LSM_dom_sf"/>
</dbReference>
<gene>
    <name evidence="11" type="ORF">ACHAXA_010214</name>
</gene>
<evidence type="ECO:0000256" key="7">
    <source>
        <dbReference type="ARBA" id="ARBA00023242"/>
    </source>
</evidence>
<dbReference type="GO" id="GO:0006397">
    <property type="term" value="P:mRNA processing"/>
    <property type="evidence" value="ECO:0007669"/>
    <property type="project" value="UniProtKB-KW"/>
</dbReference>
<dbReference type="PROSITE" id="PS52002">
    <property type="entry name" value="SM"/>
    <property type="match status" value="1"/>
</dbReference>
<feature type="domain" description="Sm" evidence="10">
    <location>
        <begin position="72"/>
        <end position="152"/>
    </location>
</feature>
<comment type="similarity">
    <text evidence="2">Belongs to the snRNP Sm proteins family.</text>
</comment>
<dbReference type="AlphaFoldDB" id="A0ABD3SG13"/>
<dbReference type="Pfam" id="PF01423">
    <property type="entry name" value="LSM"/>
    <property type="match status" value="1"/>
</dbReference>
<keyword evidence="12" id="KW-1185">Reference proteome</keyword>
<evidence type="ECO:0000256" key="8">
    <source>
        <dbReference type="ARBA" id="ARBA00023274"/>
    </source>
</evidence>
<keyword evidence="7" id="KW-0539">Nucleus</keyword>
<evidence type="ECO:0000313" key="11">
    <source>
        <dbReference type="EMBL" id="KAL3823454.1"/>
    </source>
</evidence>
<keyword evidence="3" id="KW-0507">mRNA processing</keyword>
<keyword evidence="8" id="KW-0687">Ribonucleoprotein</keyword>
<dbReference type="PANTHER" id="PTHR10553">
    <property type="entry name" value="SMALL NUCLEAR RIBONUCLEOPROTEIN"/>
    <property type="match status" value="1"/>
</dbReference>
<dbReference type="Gene3D" id="2.30.30.100">
    <property type="match status" value="1"/>
</dbReference>
<sequence length="171" mass="18136">MSSAGRGDARSSNKGGGGGGGGRGGGGGGHSSKKDSILELAKASCSLFVVLSSSVVDFGTGGRWASSRRSRRRFLFFVPLIDSVVRVKCLGGRELRGALRGYDELVNLVLDDCDEFIRDLDDPEQVTSQTRRLGLVVIRGTQVSLVSPEEGMEEIANPFLAGADDEEEVEE</sequence>
<evidence type="ECO:0000256" key="5">
    <source>
        <dbReference type="ARBA" id="ARBA00022884"/>
    </source>
</evidence>